<proteinExistence type="inferred from homology"/>
<accession>A0A375YYZ4</accession>
<evidence type="ECO:0000256" key="4">
    <source>
        <dbReference type="ARBA" id="ARBA00022801"/>
    </source>
</evidence>
<dbReference type="PANTHER" id="PTHR30302">
    <property type="entry name" value="HYDROGENASE 1 MATURATION PROTEASE"/>
    <property type="match status" value="1"/>
</dbReference>
<evidence type="ECO:0000313" key="6">
    <source>
        <dbReference type="Proteomes" id="UP000252015"/>
    </source>
</evidence>
<organism evidence="5 6">
    <name type="scientific">Mycobacterium shimoidei</name>
    <dbReference type="NCBI Taxonomy" id="29313"/>
    <lineage>
        <taxon>Bacteria</taxon>
        <taxon>Bacillati</taxon>
        <taxon>Actinomycetota</taxon>
        <taxon>Actinomycetes</taxon>
        <taxon>Mycobacteriales</taxon>
        <taxon>Mycobacteriaceae</taxon>
        <taxon>Mycobacterium</taxon>
    </lineage>
</organism>
<dbReference type="GO" id="GO:0016485">
    <property type="term" value="P:protein processing"/>
    <property type="evidence" value="ECO:0007669"/>
    <property type="project" value="TreeGrafter"/>
</dbReference>
<dbReference type="InterPro" id="IPR023430">
    <property type="entry name" value="Pept_HybD-like_dom_sf"/>
</dbReference>
<sequence length="171" mass="17652">MHIVLSAFPEPDGGTTLTDGTIVIGIGNRFRRDDGVGPAVSDEIAARAVAGVRVVTTADDPTALLESWGSAARALVIDAAVCEDSMPGRIRRWSVSDLEAMPAVSTHALGLAQTAALGQALGRMPAELVIFTVDTADTRDGVGLTPAVAAAVPKLVEAVMAELTQAADYRM</sequence>
<dbReference type="InterPro" id="IPR000671">
    <property type="entry name" value="Peptidase_A31"/>
</dbReference>
<dbReference type="GO" id="GO:0004190">
    <property type="term" value="F:aspartic-type endopeptidase activity"/>
    <property type="evidence" value="ECO:0007669"/>
    <property type="project" value="UniProtKB-KW"/>
</dbReference>
<keyword evidence="2 5" id="KW-0645">Protease</keyword>
<dbReference type="PANTHER" id="PTHR30302:SF1">
    <property type="entry name" value="HYDROGENASE 2 MATURATION PROTEASE"/>
    <property type="match status" value="1"/>
</dbReference>
<keyword evidence="6" id="KW-1185">Reference proteome</keyword>
<evidence type="ECO:0000313" key="5">
    <source>
        <dbReference type="EMBL" id="SRX94141.1"/>
    </source>
</evidence>
<evidence type="ECO:0000256" key="2">
    <source>
        <dbReference type="ARBA" id="ARBA00022670"/>
    </source>
</evidence>
<dbReference type="Gene3D" id="3.40.50.1450">
    <property type="entry name" value="HybD-like"/>
    <property type="match status" value="1"/>
</dbReference>
<comment type="similarity">
    <text evidence="1">Belongs to the peptidase A31 family.</text>
</comment>
<dbReference type="AlphaFoldDB" id="A0A375YYZ4"/>
<name>A0A375YYZ4_MYCSH</name>
<gene>
    <name evidence="5" type="ORF">MSP7336_02389</name>
</gene>
<keyword evidence="4" id="KW-0378">Hydrolase</keyword>
<dbReference type="EMBL" id="UEGW01000001">
    <property type="protein sequence ID" value="SRX94141.1"/>
    <property type="molecule type" value="Genomic_DNA"/>
</dbReference>
<evidence type="ECO:0000256" key="3">
    <source>
        <dbReference type="ARBA" id="ARBA00022750"/>
    </source>
</evidence>
<dbReference type="GO" id="GO:0008047">
    <property type="term" value="F:enzyme activator activity"/>
    <property type="evidence" value="ECO:0007669"/>
    <property type="project" value="InterPro"/>
</dbReference>
<protein>
    <submittedName>
        <fullName evidence="5">Hydrogenase maturation protease [Rhodococcus jostii RHA1]</fullName>
    </submittedName>
</protein>
<dbReference type="STRING" id="29313.BHQ16_08190"/>
<dbReference type="NCBIfam" id="TIGR00072">
    <property type="entry name" value="hydrog_prot"/>
    <property type="match status" value="1"/>
</dbReference>
<keyword evidence="3" id="KW-0064">Aspartyl protease</keyword>
<evidence type="ECO:0000256" key="1">
    <source>
        <dbReference type="ARBA" id="ARBA00006814"/>
    </source>
</evidence>
<reference evidence="5 6" key="1">
    <citation type="submission" date="2018-05" db="EMBL/GenBank/DDBJ databases">
        <authorList>
            <consortium name="IHU Genomes"/>
        </authorList>
    </citation>
    <scope>NUCLEOTIDE SEQUENCE [LARGE SCALE GENOMIC DNA]</scope>
    <source>
        <strain evidence="5 6">P7336</strain>
    </source>
</reference>
<dbReference type="SUPFAM" id="SSF53163">
    <property type="entry name" value="HybD-like"/>
    <property type="match status" value="1"/>
</dbReference>
<dbReference type="CDD" id="cd00518">
    <property type="entry name" value="H2MP"/>
    <property type="match status" value="1"/>
</dbReference>
<dbReference type="Proteomes" id="UP000252015">
    <property type="component" value="Unassembled WGS sequence"/>
</dbReference>
<dbReference type="Pfam" id="PF01750">
    <property type="entry name" value="HycI"/>
    <property type="match status" value="1"/>
</dbReference>